<dbReference type="AlphaFoldDB" id="A0A2N9PC02"/>
<proteinExistence type="predicted"/>
<accession>A0A2N9PC02</accession>
<dbReference type="EMBL" id="OLKH01000103">
    <property type="protein sequence ID" value="SPE77875.1"/>
    <property type="molecule type" value="Genomic_DNA"/>
</dbReference>
<feature type="chain" id="PRO_5014705703" evidence="1">
    <location>
        <begin position="24"/>
        <end position="393"/>
    </location>
</feature>
<reference evidence="2 3" key="1">
    <citation type="submission" date="2018-02" db="EMBL/GenBank/DDBJ databases">
        <authorList>
            <person name="Cohen D.B."/>
            <person name="Kent A.D."/>
        </authorList>
    </citation>
    <scope>NUCLEOTIDE SEQUENCE [LARGE SCALE GENOMIC DNA]</scope>
    <source>
        <strain evidence="2">CIP109753</strain>
    </source>
</reference>
<keyword evidence="1" id="KW-0732">Signal</keyword>
<evidence type="ECO:0000313" key="3">
    <source>
        <dbReference type="Proteomes" id="UP000238180"/>
    </source>
</evidence>
<gene>
    <name evidence="2" type="ORF">FLACOL_01885</name>
</gene>
<evidence type="ECO:0000313" key="2">
    <source>
        <dbReference type="EMBL" id="SPE77875.1"/>
    </source>
</evidence>
<protein>
    <submittedName>
        <fullName evidence="2">Uncharacterized protein</fullName>
    </submittedName>
</protein>
<feature type="signal peptide" evidence="1">
    <location>
        <begin position="1"/>
        <end position="23"/>
    </location>
</feature>
<sequence>MNTKLIKAIFLLLLITNMPMSHAQFGKLLNKVAEKALGSPESDVKKAIIPDKKDLKALEEDAGDPFLESQNFKKEGPSGIYYASIPLGIKSLVDDKILAIKKIYLEFDDSNCKANMYTRYHFKKKNGNPIIDTQYTSWISSGISGKAKAMLLQQMRSKGIVHYRECYMPDIAYVQYQSKNTVEGVKKGEIRGLLQLEPGLFYASDEPYAASGGNPYGHNLFEGQQYLFFYKIGMEDKIKNYPPTKIAQIFQDIEKKKEEAYTAGNSLPKKATPAQVPTQKEILEAIKKRTTDYNWKETPIYGYSIGEWEPQYKNLHNGNGEYLKTLTSRIMPIVAVFKKIDGTCGFMNMQIEQQNAYLRAGDLKENYLTPPTDYANSGMDPISCDKANMYKFK</sequence>
<organism evidence="2 3">
    <name type="scientific">Flavobacterium columnare</name>
    <dbReference type="NCBI Taxonomy" id="996"/>
    <lineage>
        <taxon>Bacteria</taxon>
        <taxon>Pseudomonadati</taxon>
        <taxon>Bacteroidota</taxon>
        <taxon>Flavobacteriia</taxon>
        <taxon>Flavobacteriales</taxon>
        <taxon>Flavobacteriaceae</taxon>
        <taxon>Flavobacterium</taxon>
    </lineage>
</organism>
<dbReference type="Proteomes" id="UP000238180">
    <property type="component" value="Unassembled WGS sequence"/>
</dbReference>
<dbReference type="RefSeq" id="WP_105196477.1">
    <property type="nucleotide sequence ID" value="NZ_OLKH01000103.1"/>
</dbReference>
<evidence type="ECO:0000256" key="1">
    <source>
        <dbReference type="SAM" id="SignalP"/>
    </source>
</evidence>
<name>A0A2N9PC02_9FLAO</name>